<sequence>MDWNDFAKRLTLELSRLPVTSFVIVQGPSGLPYVQAMRSEGLFDAEAVGSAFLPRPLAPRQERRLRALGWEPPDEEERKNWWQQFTLRERRDRRARAGRGDRVDRVSAERLEASALLAGLMVGAFRDAYHVESPLELVYQASRAGPDGGPLALPGLGIPLAVPEPESHPEVHPAGPSDSGLETALAEARERGDQHGYLNLLARAVLYLPAPGGAGASDHQFATARFGGGTFVLAFTSPEAMNHSLQGQAAHHREASLAELSRGWPHPDWQLAINPGLPSASYLDANALFEPDGPARAEPVPGDAVAARTAPSPPESPSPSPAEPREPSGVPEGSETPTSPPVAPRPREAASSTGRRGPADGGPQVVIMQKAVRPEHVRHYLDGGYDLVAGYVHRVQDVAEPATPAALIRGLGLVYEGSPFTPDDEEIFVIRWPAVKPSLFPGPLHAPGDGPGIPEFKIESQRLPHGAELYRLVVAGTESPVASYDADLRRWLVILPGGRG</sequence>
<feature type="compositionally biased region" description="Pro residues" evidence="1">
    <location>
        <begin position="311"/>
        <end position="322"/>
    </location>
</feature>
<dbReference type="AlphaFoldDB" id="A0A5C4JEP6"/>
<dbReference type="InterPro" id="IPR054344">
    <property type="entry name" value="TY-Chap_N"/>
</dbReference>
<keyword evidence="5" id="KW-1185">Reference proteome</keyword>
<name>A0A5C4JEP6_9ACTN</name>
<feature type="domain" description="SseB protein N-terminal" evidence="2">
    <location>
        <begin position="181"/>
        <end position="288"/>
    </location>
</feature>
<dbReference type="Pfam" id="PF07179">
    <property type="entry name" value="SseB"/>
    <property type="match status" value="1"/>
</dbReference>
<dbReference type="RefSeq" id="WP_138645068.1">
    <property type="nucleotide sequence ID" value="NZ_VCKW01000044.1"/>
</dbReference>
<dbReference type="InterPro" id="IPR009839">
    <property type="entry name" value="SseB_N"/>
</dbReference>
<accession>A0A5C4JEP6</accession>
<feature type="region of interest" description="Disordered" evidence="1">
    <location>
        <begin position="290"/>
        <end position="364"/>
    </location>
</feature>
<dbReference type="Pfam" id="PF22552">
    <property type="entry name" value="TY-Chap3"/>
    <property type="match status" value="1"/>
</dbReference>
<evidence type="ECO:0000259" key="2">
    <source>
        <dbReference type="Pfam" id="PF07179"/>
    </source>
</evidence>
<evidence type="ECO:0000256" key="1">
    <source>
        <dbReference type="SAM" id="MobiDB-lite"/>
    </source>
</evidence>
<proteinExistence type="predicted"/>
<organism evidence="4 5">
    <name type="scientific">Actinomadura soli</name>
    <dbReference type="NCBI Taxonomy" id="2508997"/>
    <lineage>
        <taxon>Bacteria</taxon>
        <taxon>Bacillati</taxon>
        <taxon>Actinomycetota</taxon>
        <taxon>Actinomycetes</taxon>
        <taxon>Streptosporangiales</taxon>
        <taxon>Thermomonosporaceae</taxon>
        <taxon>Actinomadura</taxon>
    </lineage>
</organism>
<gene>
    <name evidence="4" type="ORF">ETD83_11510</name>
</gene>
<protein>
    <submittedName>
        <fullName evidence="4">SseB family protein</fullName>
    </submittedName>
</protein>
<dbReference type="Proteomes" id="UP000309174">
    <property type="component" value="Unassembled WGS sequence"/>
</dbReference>
<evidence type="ECO:0000313" key="4">
    <source>
        <dbReference type="EMBL" id="TMR03037.1"/>
    </source>
</evidence>
<feature type="domain" description="TY-Chap N-terminal" evidence="3">
    <location>
        <begin position="1"/>
        <end position="137"/>
    </location>
</feature>
<dbReference type="EMBL" id="VCKW01000044">
    <property type="protein sequence ID" value="TMR03037.1"/>
    <property type="molecule type" value="Genomic_DNA"/>
</dbReference>
<evidence type="ECO:0000259" key="3">
    <source>
        <dbReference type="Pfam" id="PF22552"/>
    </source>
</evidence>
<reference evidence="4 5" key="1">
    <citation type="submission" date="2019-05" db="EMBL/GenBank/DDBJ databases">
        <title>Draft genome sequence of Actinomadura sp. 14C53.</title>
        <authorList>
            <person name="Saricaoglu S."/>
            <person name="Isik K."/>
        </authorList>
    </citation>
    <scope>NUCLEOTIDE SEQUENCE [LARGE SCALE GENOMIC DNA]</scope>
    <source>
        <strain evidence="4 5">14C53</strain>
    </source>
</reference>
<comment type="caution">
    <text evidence="4">The sequence shown here is derived from an EMBL/GenBank/DDBJ whole genome shotgun (WGS) entry which is preliminary data.</text>
</comment>
<dbReference type="OrthoDB" id="3295680at2"/>
<evidence type="ECO:0000313" key="5">
    <source>
        <dbReference type="Proteomes" id="UP000309174"/>
    </source>
</evidence>